<keyword evidence="5" id="KW-0175">Coiled coil</keyword>
<comment type="caution">
    <text evidence="7">The sequence shown here is derived from an EMBL/GenBank/DDBJ whole genome shotgun (WGS) entry which is preliminary data.</text>
</comment>
<keyword evidence="8" id="KW-1185">Reference proteome</keyword>
<evidence type="ECO:0000256" key="1">
    <source>
        <dbReference type="ARBA" id="ARBA00004123"/>
    </source>
</evidence>
<evidence type="ECO:0000313" key="8">
    <source>
        <dbReference type="Proteomes" id="UP000695562"/>
    </source>
</evidence>
<evidence type="ECO:0000313" key="7">
    <source>
        <dbReference type="EMBL" id="KAF2075983.1"/>
    </source>
</evidence>
<accession>A0A8J4PXP8</accession>
<gene>
    <name evidence="7" type="ORF">CYY_002690</name>
</gene>
<comment type="subcellular location">
    <subcellularLocation>
        <location evidence="1">Nucleus</location>
    </subcellularLocation>
</comment>
<reference evidence="7" key="1">
    <citation type="submission" date="2020-01" db="EMBL/GenBank/DDBJ databases">
        <title>Development of genomics and gene disruption for Polysphondylium violaceum indicates a role for the polyketide synthase stlB in stalk morphogenesis.</title>
        <authorList>
            <person name="Narita B."/>
            <person name="Kawabe Y."/>
            <person name="Kin K."/>
            <person name="Saito T."/>
            <person name="Gibbs R."/>
            <person name="Kuspa A."/>
            <person name="Muzny D."/>
            <person name="Queller D."/>
            <person name="Richards S."/>
            <person name="Strassman J."/>
            <person name="Sucgang R."/>
            <person name="Worley K."/>
            <person name="Schaap P."/>
        </authorList>
    </citation>
    <scope>NUCLEOTIDE SEQUENCE</scope>
    <source>
        <strain evidence="7">QSvi11</strain>
    </source>
</reference>
<keyword evidence="4" id="KW-0539">Nucleus</keyword>
<proteinExistence type="predicted"/>
<dbReference type="GO" id="GO:0042797">
    <property type="term" value="P:tRNA transcription by RNA polymerase III"/>
    <property type="evidence" value="ECO:0007669"/>
    <property type="project" value="TreeGrafter"/>
</dbReference>
<sequence>MSAPPPNPNAKPVAKPPVARLKSMRSPGDALSGLGSSSSGGPSPNIGGPKIKKEFTPNIPQRRKKEENKIDSLLHGPINDLIKDSMIAPIGGVNDKPKPSQAKSFRPNVNPRAKKFNPPTLGGQGSTPLIDTRTDNSSYESSKRDDKKNSEFLNQLFQDLEIDPMQPFHPTKLPLIDPRKIEKEYSLQDAKIDLERRKRELEEKISNGELSDAHNYDLFQETSTNSNNNKDVHNTRPFYHEDVFLNNDKLFFIQLPNSLPTIKTKPTNVPFPPPGMVIPGMPLPPGMAKPPGGVPAAPAAAAGATPSNPVDPESAPKPILDDNSFVPMIYPGDFPGTLKGLPEGRLGTLKIYKSGKTILQIGSVDYNVSASDKPKFLEELNCFSKDGPTCYTLGSPSQHLVAAPNINTFKN</sequence>
<dbReference type="EMBL" id="AJWJ01000077">
    <property type="protein sequence ID" value="KAF2075983.1"/>
    <property type="molecule type" value="Genomic_DNA"/>
</dbReference>
<feature type="compositionally biased region" description="Low complexity" evidence="6">
    <location>
        <begin position="10"/>
        <end position="19"/>
    </location>
</feature>
<keyword evidence="2" id="KW-0240">DNA-directed RNA polymerase</keyword>
<feature type="compositionally biased region" description="Basic and acidic residues" evidence="6">
    <location>
        <begin position="141"/>
        <end position="150"/>
    </location>
</feature>
<dbReference type="GO" id="GO:0005666">
    <property type="term" value="C:RNA polymerase III complex"/>
    <property type="evidence" value="ECO:0007669"/>
    <property type="project" value="InterPro"/>
</dbReference>
<dbReference type="InterPro" id="IPR007811">
    <property type="entry name" value="RPC4"/>
</dbReference>
<dbReference type="Proteomes" id="UP000695562">
    <property type="component" value="Unassembled WGS sequence"/>
</dbReference>
<feature type="compositionally biased region" description="Low complexity" evidence="6">
    <location>
        <begin position="289"/>
        <end position="308"/>
    </location>
</feature>
<dbReference type="GO" id="GO:0003677">
    <property type="term" value="F:DNA binding"/>
    <property type="evidence" value="ECO:0007669"/>
    <property type="project" value="InterPro"/>
</dbReference>
<feature type="region of interest" description="Disordered" evidence="6">
    <location>
        <begin position="289"/>
        <end position="316"/>
    </location>
</feature>
<dbReference type="OrthoDB" id="5836119at2759"/>
<feature type="coiled-coil region" evidence="5">
    <location>
        <begin position="184"/>
        <end position="211"/>
    </location>
</feature>
<dbReference type="AlphaFoldDB" id="A0A8J4PXP8"/>
<dbReference type="PANTHER" id="PTHR13408">
    <property type="entry name" value="DNA-DIRECTED RNA POLYMERASE III"/>
    <property type="match status" value="1"/>
</dbReference>
<evidence type="ECO:0000256" key="2">
    <source>
        <dbReference type="ARBA" id="ARBA00022478"/>
    </source>
</evidence>
<dbReference type="Pfam" id="PF05132">
    <property type="entry name" value="RNA_pol_Rpc4"/>
    <property type="match status" value="1"/>
</dbReference>
<evidence type="ECO:0000256" key="5">
    <source>
        <dbReference type="SAM" id="Coils"/>
    </source>
</evidence>
<evidence type="ECO:0008006" key="9">
    <source>
        <dbReference type="Google" id="ProtNLM"/>
    </source>
</evidence>
<dbReference type="PANTHER" id="PTHR13408:SF0">
    <property type="entry name" value="DNA-DIRECTED RNA POLYMERASE III SUBUNIT RPC4"/>
    <property type="match status" value="1"/>
</dbReference>
<feature type="region of interest" description="Disordered" evidence="6">
    <location>
        <begin position="88"/>
        <end position="150"/>
    </location>
</feature>
<evidence type="ECO:0000256" key="4">
    <source>
        <dbReference type="ARBA" id="ARBA00023242"/>
    </source>
</evidence>
<keyword evidence="3" id="KW-0804">Transcription</keyword>
<protein>
    <recommendedName>
        <fullName evidence="9">RNA polymerase III subunit</fullName>
    </recommendedName>
</protein>
<organism evidence="7 8">
    <name type="scientific">Polysphondylium violaceum</name>
    <dbReference type="NCBI Taxonomy" id="133409"/>
    <lineage>
        <taxon>Eukaryota</taxon>
        <taxon>Amoebozoa</taxon>
        <taxon>Evosea</taxon>
        <taxon>Eumycetozoa</taxon>
        <taxon>Dictyostelia</taxon>
        <taxon>Dictyosteliales</taxon>
        <taxon>Dictyosteliaceae</taxon>
        <taxon>Polysphondylium</taxon>
    </lineage>
</organism>
<evidence type="ECO:0000256" key="3">
    <source>
        <dbReference type="ARBA" id="ARBA00023163"/>
    </source>
</evidence>
<name>A0A8J4PXP8_9MYCE</name>
<feature type="region of interest" description="Disordered" evidence="6">
    <location>
        <begin position="1"/>
        <end position="73"/>
    </location>
</feature>
<feature type="compositionally biased region" description="Low complexity" evidence="6">
    <location>
        <begin position="26"/>
        <end position="49"/>
    </location>
</feature>
<evidence type="ECO:0000256" key="6">
    <source>
        <dbReference type="SAM" id="MobiDB-lite"/>
    </source>
</evidence>